<evidence type="ECO:0000313" key="3">
    <source>
        <dbReference type="EMBL" id="KAJ1090849.1"/>
    </source>
</evidence>
<feature type="region of interest" description="Disordered" evidence="2">
    <location>
        <begin position="1"/>
        <end position="44"/>
    </location>
</feature>
<keyword evidence="1" id="KW-0175">Coiled coil</keyword>
<reference evidence="3" key="1">
    <citation type="journal article" date="2022" name="bioRxiv">
        <title>Sequencing and chromosome-scale assembly of the giantPleurodeles waltlgenome.</title>
        <authorList>
            <person name="Brown T."/>
            <person name="Elewa A."/>
            <person name="Iarovenko S."/>
            <person name="Subramanian E."/>
            <person name="Araus A.J."/>
            <person name="Petzold A."/>
            <person name="Susuki M."/>
            <person name="Suzuki K.-i.T."/>
            <person name="Hayashi T."/>
            <person name="Toyoda A."/>
            <person name="Oliveira C."/>
            <person name="Osipova E."/>
            <person name="Leigh N.D."/>
            <person name="Simon A."/>
            <person name="Yun M.H."/>
        </authorList>
    </citation>
    <scope>NUCLEOTIDE SEQUENCE</scope>
    <source>
        <strain evidence="3">20211129_DDA</strain>
        <tissue evidence="3">Liver</tissue>
    </source>
</reference>
<sequence>MASQRHSKKEGPLCQDPARKMPQGEPSLEEDVVTGEQGERMDGEAPLTRSFMEQLFRALRGDFATLKQEIAEEVKELKRDVVELGQRVDTLEQSRDAREEEVDWRRRELLILQDTNLELQYQLEDLENRSRYGAPYLKDQTLVLDRTHRVGRPAYSPGQAQDILTCLHHYKQREIIMLAARDHPVIDFEGFCVGLF</sequence>
<evidence type="ECO:0000313" key="4">
    <source>
        <dbReference type="Proteomes" id="UP001066276"/>
    </source>
</evidence>
<dbReference type="EMBL" id="JANPWB010000015">
    <property type="protein sequence ID" value="KAJ1090849.1"/>
    <property type="molecule type" value="Genomic_DNA"/>
</dbReference>
<dbReference type="AlphaFoldDB" id="A0AAV7LIK8"/>
<comment type="caution">
    <text evidence="3">The sequence shown here is derived from an EMBL/GenBank/DDBJ whole genome shotgun (WGS) entry which is preliminary data.</text>
</comment>
<name>A0AAV7LIK8_PLEWA</name>
<keyword evidence="4" id="KW-1185">Reference proteome</keyword>
<feature type="coiled-coil region" evidence="1">
    <location>
        <begin position="67"/>
        <end position="129"/>
    </location>
</feature>
<organism evidence="3 4">
    <name type="scientific">Pleurodeles waltl</name>
    <name type="common">Iberian ribbed newt</name>
    <dbReference type="NCBI Taxonomy" id="8319"/>
    <lineage>
        <taxon>Eukaryota</taxon>
        <taxon>Metazoa</taxon>
        <taxon>Chordata</taxon>
        <taxon>Craniata</taxon>
        <taxon>Vertebrata</taxon>
        <taxon>Euteleostomi</taxon>
        <taxon>Amphibia</taxon>
        <taxon>Batrachia</taxon>
        <taxon>Caudata</taxon>
        <taxon>Salamandroidea</taxon>
        <taxon>Salamandridae</taxon>
        <taxon>Pleurodelinae</taxon>
        <taxon>Pleurodeles</taxon>
    </lineage>
</organism>
<evidence type="ECO:0000256" key="1">
    <source>
        <dbReference type="SAM" id="Coils"/>
    </source>
</evidence>
<gene>
    <name evidence="3" type="ORF">NDU88_003977</name>
</gene>
<accession>A0AAV7LIK8</accession>
<dbReference type="Gene3D" id="3.30.70.1820">
    <property type="entry name" value="L1 transposable element, RRM domain"/>
    <property type="match status" value="1"/>
</dbReference>
<evidence type="ECO:0000256" key="2">
    <source>
        <dbReference type="SAM" id="MobiDB-lite"/>
    </source>
</evidence>
<protein>
    <submittedName>
        <fullName evidence="3">Uncharacterized protein</fullName>
    </submittedName>
</protein>
<proteinExistence type="predicted"/>
<dbReference type="Proteomes" id="UP001066276">
    <property type="component" value="Chromosome 11"/>
</dbReference>